<feature type="domain" description="CID" evidence="10">
    <location>
        <begin position="841"/>
        <end position="982"/>
    </location>
</feature>
<feature type="domain" description="PWWP" evidence="9">
    <location>
        <begin position="20"/>
        <end position="77"/>
    </location>
</feature>
<feature type="region of interest" description="Disordered" evidence="8">
    <location>
        <begin position="571"/>
        <end position="603"/>
    </location>
</feature>
<organism evidence="11 12">
    <name type="scientific">Capsella rubella</name>
    <dbReference type="NCBI Taxonomy" id="81985"/>
    <lineage>
        <taxon>Eukaryota</taxon>
        <taxon>Viridiplantae</taxon>
        <taxon>Streptophyta</taxon>
        <taxon>Embryophyta</taxon>
        <taxon>Tracheophyta</taxon>
        <taxon>Spermatophyta</taxon>
        <taxon>Magnoliopsida</taxon>
        <taxon>eudicotyledons</taxon>
        <taxon>Gunneridae</taxon>
        <taxon>Pentapetalae</taxon>
        <taxon>rosids</taxon>
        <taxon>malvids</taxon>
        <taxon>Brassicales</taxon>
        <taxon>Brassicaceae</taxon>
        <taxon>Camelineae</taxon>
        <taxon>Capsella</taxon>
    </lineage>
</organism>
<accession>R0FCH6</accession>
<feature type="compositionally biased region" description="Low complexity" evidence="8">
    <location>
        <begin position="1156"/>
        <end position="1165"/>
    </location>
</feature>
<keyword evidence="12" id="KW-1185">Reference proteome</keyword>
<evidence type="ECO:0000259" key="10">
    <source>
        <dbReference type="PROSITE" id="PS51391"/>
    </source>
</evidence>
<evidence type="ECO:0000256" key="7">
    <source>
        <dbReference type="ARBA" id="ARBA00023242"/>
    </source>
</evidence>
<name>R0FCH6_9BRAS</name>
<evidence type="ECO:0000256" key="5">
    <source>
        <dbReference type="ARBA" id="ARBA00023089"/>
    </source>
</evidence>
<keyword evidence="3" id="KW-0507">mRNA processing</keyword>
<proteinExistence type="predicted"/>
<dbReference type="PROSITE" id="PS51391">
    <property type="entry name" value="CID"/>
    <property type="match status" value="1"/>
</dbReference>
<reference evidence="11" key="2">
    <citation type="journal article" date="2013" name="Nat. Genet.">
        <title>Genome sequencing of Capsella rubella.</title>
        <authorList>
            <person name="Schmutz J."/>
            <person name="Prochnik S."/>
            <person name="Nordborg M."/>
            <person name="Weigel D."/>
            <person name="Rokhsar D."/>
            <person name="Wright S."/>
        </authorList>
    </citation>
    <scope>NUCLEOTIDE SEQUENCE</scope>
</reference>
<dbReference type="eggNOG" id="KOG1904">
    <property type="taxonomic scope" value="Eukaryota"/>
</dbReference>
<evidence type="ECO:0000256" key="3">
    <source>
        <dbReference type="ARBA" id="ARBA00022664"/>
    </source>
</evidence>
<feature type="compositionally biased region" description="Pro residues" evidence="8">
    <location>
        <begin position="1117"/>
        <end position="1155"/>
    </location>
</feature>
<feature type="region of interest" description="Disordered" evidence="8">
    <location>
        <begin position="408"/>
        <end position="444"/>
    </location>
</feature>
<dbReference type="GO" id="GO:0009908">
    <property type="term" value="P:flower development"/>
    <property type="evidence" value="ECO:0007669"/>
    <property type="project" value="UniProtKB-KW"/>
</dbReference>
<comment type="subcellular location">
    <subcellularLocation>
        <location evidence="1">Nucleus</location>
    </subcellularLocation>
</comment>
<dbReference type="OrthoDB" id="62853at2759"/>
<evidence type="ECO:0008006" key="13">
    <source>
        <dbReference type="Google" id="ProtNLM"/>
    </source>
</evidence>
<evidence type="ECO:0000256" key="4">
    <source>
        <dbReference type="ARBA" id="ARBA00023015"/>
    </source>
</evidence>
<dbReference type="PROSITE" id="PS50812">
    <property type="entry name" value="PWWP"/>
    <property type="match status" value="1"/>
</dbReference>
<dbReference type="EMBL" id="KB870810">
    <property type="protein sequence ID" value="EOA19796.1"/>
    <property type="molecule type" value="Genomic_DNA"/>
</dbReference>
<feature type="region of interest" description="Disordered" evidence="8">
    <location>
        <begin position="239"/>
        <end position="287"/>
    </location>
</feature>
<feature type="compositionally biased region" description="Basic and acidic residues" evidence="8">
    <location>
        <begin position="239"/>
        <end position="258"/>
    </location>
</feature>
<dbReference type="Gene3D" id="1.25.40.90">
    <property type="match status" value="1"/>
</dbReference>
<dbReference type="Pfam" id="PF04818">
    <property type="entry name" value="CID"/>
    <property type="match status" value="1"/>
</dbReference>
<dbReference type="SMART" id="SM00582">
    <property type="entry name" value="RPR"/>
    <property type="match status" value="1"/>
</dbReference>
<keyword evidence="6" id="KW-0804">Transcription</keyword>
<feature type="compositionally biased region" description="Polar residues" evidence="8">
    <location>
        <begin position="410"/>
        <end position="424"/>
    </location>
</feature>
<feature type="region of interest" description="Disordered" evidence="8">
    <location>
        <begin position="175"/>
        <end position="197"/>
    </location>
</feature>
<dbReference type="SMART" id="SM00293">
    <property type="entry name" value="PWWP"/>
    <property type="match status" value="1"/>
</dbReference>
<dbReference type="Gene3D" id="2.30.30.140">
    <property type="match status" value="1"/>
</dbReference>
<dbReference type="PANTHER" id="PTHR12550">
    <property type="entry name" value="HEPATOMA-DERIVED GROWTH FACTOR-RELATED"/>
    <property type="match status" value="1"/>
</dbReference>
<dbReference type="STRING" id="81985.R0FCH6"/>
<dbReference type="Proteomes" id="UP000029121">
    <property type="component" value="Unassembled WGS sequence"/>
</dbReference>
<feature type="compositionally biased region" description="Basic and acidic residues" evidence="8">
    <location>
        <begin position="268"/>
        <end position="286"/>
    </location>
</feature>
<evidence type="ECO:0000256" key="2">
    <source>
        <dbReference type="ARBA" id="ARBA00022473"/>
    </source>
</evidence>
<dbReference type="PANTHER" id="PTHR12550:SF77">
    <property type="entry name" value="PROTEIN HUA2-LIKE 1"/>
    <property type="match status" value="1"/>
</dbReference>
<feature type="region of interest" description="Disordered" evidence="8">
    <location>
        <begin position="1110"/>
        <end position="1165"/>
    </location>
</feature>
<evidence type="ECO:0000313" key="12">
    <source>
        <dbReference type="Proteomes" id="UP000029121"/>
    </source>
</evidence>
<dbReference type="InterPro" id="IPR000313">
    <property type="entry name" value="PWWP_dom"/>
</dbReference>
<dbReference type="Pfam" id="PF00855">
    <property type="entry name" value="PWWP"/>
    <property type="match status" value="1"/>
</dbReference>
<evidence type="ECO:0000256" key="6">
    <source>
        <dbReference type="ARBA" id="ARBA00023163"/>
    </source>
</evidence>
<gene>
    <name evidence="11" type="ORF">CARUB_v10000043mg</name>
</gene>
<dbReference type="FunFam" id="1.25.40.90:FF:000037">
    <property type="entry name" value="Enhancer of ag-4 2"/>
    <property type="match status" value="1"/>
</dbReference>
<sequence length="1392" mass="150782">MAPGRKRGANKAMAKDELRLGDLVLAKVKGFPAWPAKISRAEDWDKAPDPKKHFVYFFGTQEIGFVTPPDIQAFTSEAKDKLLQRCKGKTLKYFAQAVEEISAAFEESQNHKSDILGNEALLNSAEPSLTKPKILDPADHREASIDGKSDTFDSRPDPCLGKLVENNAAEIKPGIGEQESSKLNDKTTSPSSELLEHGSLDPILKVAGFEDKIDGVTCTDHSDGTGKNSVSGQRIIKKIAGDTKKRSKDEVHRAKRVADSQAATNNQKLKENKKGQDHGSKIDSKVVLDLNMASSKKPKELQKEKPTALVCGEVLGKRKKFQSELGEAAAGADESKLSAKMPRLEDVKYQKQCERKRLPVGEGKAEGSNSTGVVSILKREIVLGLSAQGGKNQSDKEVVAYTKRRKQTVEHTNISSFSGSLNKEGTNRPEQKITSSSDSDVKVPAAQLPKRRRAVCIYDDDDDDEDPKTPVHGGHTNVPKAKLASTDGTTSANASHNTSIKAKLLAGSAESVKTGNVPLYKRNMDASVFLPDSMEGYKSSVRKPVKTLLPKNIKPNLRSPKNSHQLVSFKKQMTGQNKTAKVSGTGTPDSVEGPSDNSSMGKSFIKLPPQSVEQILRSPKKSPQLFSTKEQVAGQNKIARASGEGMPKKCQGDSSKDAMAGNDRISSSHSKTAQQRSKPALEETPTCIPKVTTRLNDVGVSTDISVNFSADMIVVSQENGSAPLISSGMPDSSSMKYLIAAAQAKRKQARSHTSPIVNMDNNSLTIDSMQMSQSPFMVQNISSPAGDAMLIVAQEHQADLTPSNHGHQSSSSNQAGTEENGERRFSSGHRSVEVSLSSATEAAISRDAFEGMIETLSRTKESIGRATRQAIICAKYGIASEVVELLIRKLEIEPHFPRKVDLFFLVDSITQCSHKQKGKAGALYIPTVQAALPRLLGAAAPAGTGARENRHQCRKVLRLWLKRKIFPDSLLRRYIGDIGASGDDKTVGFSLRRPSRSERAVDDPLRDMEGMLVDEYGSNASFQLAGFLSSHIFGEDEENEDLPSTSHEVKDTHMEEPVHALGKLEAHDSSSDKHHCVVDISGVLEMEYASCQLKDGVPSYVCGLGVKEDSPAASCPTEPPPFTEGSPPLPQESPLSPPPLPPSSPPLSPPPPPSSSPQLPLALPPSDHCLPPQSIVLTRPSMPSHPLLPIKSGFAPPAQTLLQHEYQISMQRDHYSIATSNQVIQMPVNVAHGRHADIAKIEYSVPQSSCFAPVGMCSSREHSSFISSKQHGTMEQIVQSEPQRSSFPHPYPLSSQPVDGQMKEEAWRMPSNGRNADTQNGAWISGRNPFPGSLTVTDGFFHPPPERPPSGTMSYQLAANNLQGGPTITGHIASHMPPSRPDVPFMARWRPS</sequence>
<protein>
    <recommendedName>
        <fullName evidence="13">CID domain-containing protein</fullName>
    </recommendedName>
</protein>
<feature type="region of interest" description="Disordered" evidence="8">
    <location>
        <begin position="459"/>
        <end position="495"/>
    </location>
</feature>
<reference evidence="12" key="1">
    <citation type="journal article" date="2013" name="Nat. Genet.">
        <title>The Capsella rubella genome and the genomic consequences of rapid mating system evolution.</title>
        <authorList>
            <person name="Slotte T."/>
            <person name="Hazzouri K.M."/>
            <person name="Agren J.A."/>
            <person name="Koenig D."/>
            <person name="Maumus F."/>
            <person name="Guo Y.L."/>
            <person name="Steige K."/>
            <person name="Platts A.E."/>
            <person name="Escobar J.S."/>
            <person name="Newman L.K."/>
            <person name="Wang W."/>
            <person name="Mandakova T."/>
            <person name="Vello E."/>
            <person name="Smith L.M."/>
            <person name="Henz S.R."/>
            <person name="Steffen J."/>
            <person name="Takuno S."/>
            <person name="Brandvain Y."/>
            <person name="Coop G."/>
            <person name="Andolfatto P."/>
            <person name="Hu T.T."/>
            <person name="Blanchette M."/>
            <person name="Clark R.M."/>
            <person name="Quesneville H."/>
            <person name="Nordborg M."/>
            <person name="Gaut B.S."/>
            <person name="Lysak M.A."/>
            <person name="Jenkins J."/>
            <person name="Grimwood J."/>
            <person name="Chapman J."/>
            <person name="Prochnik S."/>
            <person name="Shu S."/>
            <person name="Rokhsar D."/>
            <person name="Schmutz J."/>
            <person name="Weigel D."/>
            <person name="Wright S.I."/>
        </authorList>
    </citation>
    <scope>NUCLEOTIDE SEQUENCE [LARGE SCALE GENOMIC DNA]</scope>
    <source>
        <strain evidence="12">cv. Monte Gargano</strain>
    </source>
</reference>
<dbReference type="InterPro" id="IPR006569">
    <property type="entry name" value="CID_dom"/>
</dbReference>
<dbReference type="InterPro" id="IPR008942">
    <property type="entry name" value="ENTH_VHS"/>
</dbReference>
<keyword evidence="5" id="KW-0287">Flowering</keyword>
<keyword evidence="2" id="KW-0217">Developmental protein</keyword>
<evidence type="ECO:0000256" key="8">
    <source>
        <dbReference type="SAM" id="MobiDB-lite"/>
    </source>
</evidence>
<feature type="region of interest" description="Disordered" evidence="8">
    <location>
        <begin position="800"/>
        <end position="833"/>
    </location>
</feature>
<evidence type="ECO:0000313" key="11">
    <source>
        <dbReference type="EMBL" id="EOA19797.1"/>
    </source>
</evidence>
<keyword evidence="4" id="KW-0805">Transcription regulation</keyword>
<feature type="compositionally biased region" description="Low complexity" evidence="8">
    <location>
        <begin position="803"/>
        <end position="816"/>
    </location>
</feature>
<dbReference type="SUPFAM" id="SSF63748">
    <property type="entry name" value="Tudor/PWWP/MBT"/>
    <property type="match status" value="1"/>
</dbReference>
<feature type="compositionally biased region" description="Polar residues" evidence="8">
    <location>
        <begin position="664"/>
        <end position="677"/>
    </location>
</feature>
<feature type="compositionally biased region" description="Basic and acidic residues" evidence="8">
    <location>
        <begin position="646"/>
        <end position="656"/>
    </location>
</feature>
<evidence type="ECO:0000259" key="9">
    <source>
        <dbReference type="PROSITE" id="PS50812"/>
    </source>
</evidence>
<feature type="compositionally biased region" description="Polar residues" evidence="8">
    <location>
        <begin position="571"/>
        <end position="588"/>
    </location>
</feature>
<evidence type="ECO:0000256" key="1">
    <source>
        <dbReference type="ARBA" id="ARBA00004123"/>
    </source>
</evidence>
<dbReference type="GO" id="GO:0006397">
    <property type="term" value="P:mRNA processing"/>
    <property type="evidence" value="ECO:0007669"/>
    <property type="project" value="UniProtKB-KW"/>
</dbReference>
<feature type="compositionally biased region" description="Polar residues" evidence="8">
    <location>
        <begin position="624"/>
        <end position="634"/>
    </location>
</feature>
<dbReference type="EMBL" id="KB870810">
    <property type="protein sequence ID" value="EOA19797.1"/>
    <property type="molecule type" value="Genomic_DNA"/>
</dbReference>
<dbReference type="CDD" id="cd20147">
    <property type="entry name" value="PWWP_HULK"/>
    <property type="match status" value="1"/>
</dbReference>
<keyword evidence="7" id="KW-0539">Nucleus</keyword>
<feature type="compositionally biased region" description="Polar residues" evidence="8">
    <location>
        <begin position="486"/>
        <end position="495"/>
    </location>
</feature>
<feature type="region of interest" description="Disordered" evidence="8">
    <location>
        <begin position="621"/>
        <end position="683"/>
    </location>
</feature>
<dbReference type="GO" id="GO:0005634">
    <property type="term" value="C:nucleus"/>
    <property type="evidence" value="ECO:0007669"/>
    <property type="project" value="UniProtKB-SubCell"/>
</dbReference>